<dbReference type="EMBL" id="GBRH01249957">
    <property type="protein sequence ID" value="JAD47938.1"/>
    <property type="molecule type" value="Transcribed_RNA"/>
</dbReference>
<accession>A0A0A9ADB0</accession>
<protein>
    <submittedName>
        <fullName evidence="1">Uncharacterized protein</fullName>
    </submittedName>
</protein>
<reference evidence="1" key="2">
    <citation type="journal article" date="2015" name="Data Brief">
        <title>Shoot transcriptome of the giant reed, Arundo donax.</title>
        <authorList>
            <person name="Barrero R.A."/>
            <person name="Guerrero F.D."/>
            <person name="Moolhuijzen P."/>
            <person name="Goolsby J.A."/>
            <person name="Tidwell J."/>
            <person name="Bellgard S.E."/>
            <person name="Bellgard M.I."/>
        </authorList>
    </citation>
    <scope>NUCLEOTIDE SEQUENCE</scope>
    <source>
        <tissue evidence="1">Shoot tissue taken approximately 20 cm above the soil surface</tissue>
    </source>
</reference>
<evidence type="ECO:0000313" key="1">
    <source>
        <dbReference type="EMBL" id="JAD47938.1"/>
    </source>
</evidence>
<reference evidence="1" key="1">
    <citation type="submission" date="2014-09" db="EMBL/GenBank/DDBJ databases">
        <authorList>
            <person name="Magalhaes I.L.F."/>
            <person name="Oliveira U."/>
            <person name="Santos F.R."/>
            <person name="Vidigal T.H.D.A."/>
            <person name="Brescovit A.D."/>
            <person name="Santos A.J."/>
        </authorList>
    </citation>
    <scope>NUCLEOTIDE SEQUENCE</scope>
    <source>
        <tissue evidence="1">Shoot tissue taken approximately 20 cm above the soil surface</tissue>
    </source>
</reference>
<organism evidence="1">
    <name type="scientific">Arundo donax</name>
    <name type="common">Giant reed</name>
    <name type="synonym">Donax arundinaceus</name>
    <dbReference type="NCBI Taxonomy" id="35708"/>
    <lineage>
        <taxon>Eukaryota</taxon>
        <taxon>Viridiplantae</taxon>
        <taxon>Streptophyta</taxon>
        <taxon>Embryophyta</taxon>
        <taxon>Tracheophyta</taxon>
        <taxon>Spermatophyta</taxon>
        <taxon>Magnoliopsida</taxon>
        <taxon>Liliopsida</taxon>
        <taxon>Poales</taxon>
        <taxon>Poaceae</taxon>
        <taxon>PACMAD clade</taxon>
        <taxon>Arundinoideae</taxon>
        <taxon>Arundineae</taxon>
        <taxon>Arundo</taxon>
    </lineage>
</organism>
<proteinExistence type="predicted"/>
<name>A0A0A9ADB0_ARUDO</name>
<sequence>MYLNLYLVLNVEHNLLLHHIHLEGIVIAIASLHDN</sequence>
<dbReference type="AlphaFoldDB" id="A0A0A9ADB0"/>